<protein>
    <submittedName>
        <fullName evidence="1">Uncharacterized protein</fullName>
    </submittedName>
</protein>
<sequence>MMLTHEIICFAHCRLQEED</sequence>
<reference evidence="1" key="2">
    <citation type="journal article" date="2015" name="Data Brief">
        <title>Shoot transcriptome of the giant reed, Arundo donax.</title>
        <authorList>
            <person name="Barrero R.A."/>
            <person name="Guerrero F.D."/>
            <person name="Moolhuijzen P."/>
            <person name="Goolsby J.A."/>
            <person name="Tidwell J."/>
            <person name="Bellgard S.E."/>
            <person name="Bellgard M.I."/>
        </authorList>
    </citation>
    <scope>NUCLEOTIDE SEQUENCE</scope>
    <source>
        <tissue evidence="1">Shoot tissue taken approximately 20 cm above the soil surface</tissue>
    </source>
</reference>
<organism evidence="1">
    <name type="scientific">Arundo donax</name>
    <name type="common">Giant reed</name>
    <name type="synonym">Donax arundinaceus</name>
    <dbReference type="NCBI Taxonomy" id="35708"/>
    <lineage>
        <taxon>Eukaryota</taxon>
        <taxon>Viridiplantae</taxon>
        <taxon>Streptophyta</taxon>
        <taxon>Embryophyta</taxon>
        <taxon>Tracheophyta</taxon>
        <taxon>Spermatophyta</taxon>
        <taxon>Magnoliopsida</taxon>
        <taxon>Liliopsida</taxon>
        <taxon>Poales</taxon>
        <taxon>Poaceae</taxon>
        <taxon>PACMAD clade</taxon>
        <taxon>Arundinoideae</taxon>
        <taxon>Arundineae</taxon>
        <taxon>Arundo</taxon>
    </lineage>
</organism>
<name>A0A0A9F9P6_ARUDO</name>
<accession>A0A0A9F9P6</accession>
<dbReference type="EMBL" id="GBRH01188141">
    <property type="protein sequence ID" value="JAE09755.1"/>
    <property type="molecule type" value="Transcribed_RNA"/>
</dbReference>
<evidence type="ECO:0000313" key="1">
    <source>
        <dbReference type="EMBL" id="JAE09755.1"/>
    </source>
</evidence>
<reference evidence="1" key="1">
    <citation type="submission" date="2014-09" db="EMBL/GenBank/DDBJ databases">
        <authorList>
            <person name="Magalhaes I.L.F."/>
            <person name="Oliveira U."/>
            <person name="Santos F.R."/>
            <person name="Vidigal T.H.D.A."/>
            <person name="Brescovit A.D."/>
            <person name="Santos A.J."/>
        </authorList>
    </citation>
    <scope>NUCLEOTIDE SEQUENCE</scope>
    <source>
        <tissue evidence="1">Shoot tissue taken approximately 20 cm above the soil surface</tissue>
    </source>
</reference>
<proteinExistence type="predicted"/>
<dbReference type="AlphaFoldDB" id="A0A0A9F9P6"/>